<evidence type="ECO:0000256" key="4">
    <source>
        <dbReference type="ARBA" id="ARBA00022989"/>
    </source>
</evidence>
<proteinExistence type="predicted"/>
<dbReference type="NCBIfam" id="TIGR04407">
    <property type="entry name" value="LptF_YjgP"/>
    <property type="match status" value="1"/>
</dbReference>
<comment type="subcellular location">
    <subcellularLocation>
        <location evidence="1">Cell membrane</location>
        <topology evidence="1">Multi-pass membrane protein</topology>
    </subcellularLocation>
</comment>
<evidence type="ECO:0000256" key="6">
    <source>
        <dbReference type="SAM" id="Phobius"/>
    </source>
</evidence>
<keyword evidence="2" id="KW-1003">Cell membrane</keyword>
<dbReference type="Pfam" id="PF03739">
    <property type="entry name" value="LptF_LptG"/>
    <property type="match status" value="1"/>
</dbReference>
<dbReference type="RefSeq" id="WP_245853240.1">
    <property type="nucleotide sequence ID" value="NZ_FXYF01000002.1"/>
</dbReference>
<protein>
    <submittedName>
        <fullName evidence="7">Putative permease YjgP/YjgQ family protein</fullName>
    </submittedName>
</protein>
<evidence type="ECO:0000256" key="2">
    <source>
        <dbReference type="ARBA" id="ARBA00022475"/>
    </source>
</evidence>
<dbReference type="Proteomes" id="UP000207598">
    <property type="component" value="Unassembled WGS sequence"/>
</dbReference>
<evidence type="ECO:0000313" key="8">
    <source>
        <dbReference type="Proteomes" id="UP000207598"/>
    </source>
</evidence>
<feature type="transmembrane region" description="Helical" evidence="6">
    <location>
        <begin position="280"/>
        <end position="299"/>
    </location>
</feature>
<keyword evidence="8" id="KW-1185">Reference proteome</keyword>
<dbReference type="InterPro" id="IPR005495">
    <property type="entry name" value="LptG/LptF_permease"/>
</dbReference>
<dbReference type="AlphaFoldDB" id="A0A238K1I5"/>
<organism evidence="7 8">
    <name type="scientific">Maliponia aquimaris</name>
    <dbReference type="NCBI Taxonomy" id="1673631"/>
    <lineage>
        <taxon>Bacteria</taxon>
        <taxon>Pseudomonadati</taxon>
        <taxon>Pseudomonadota</taxon>
        <taxon>Alphaproteobacteria</taxon>
        <taxon>Rhodobacterales</taxon>
        <taxon>Paracoccaceae</taxon>
        <taxon>Maliponia</taxon>
    </lineage>
</organism>
<dbReference type="GO" id="GO:0043190">
    <property type="term" value="C:ATP-binding cassette (ABC) transporter complex"/>
    <property type="evidence" value="ECO:0007669"/>
    <property type="project" value="InterPro"/>
</dbReference>
<feature type="transmembrane region" description="Helical" evidence="6">
    <location>
        <begin position="7"/>
        <end position="29"/>
    </location>
</feature>
<dbReference type="PANTHER" id="PTHR33529">
    <property type="entry name" value="SLR0882 PROTEIN-RELATED"/>
    <property type="match status" value="1"/>
</dbReference>
<evidence type="ECO:0000313" key="7">
    <source>
        <dbReference type="EMBL" id="SMX36745.1"/>
    </source>
</evidence>
<sequence>MQRFDRYVLSQLVVVFGFFALVLVSVYWVNKAVTIFDQLVSDGHAVGVVAEFTALSLPAVVAMVLPLAAFAASVYVTNRMSSDSELTVVQATGYSPWRLARPVLIFGVLVALMLSTLTHVLVPKSLEQLRLRERELAASVTARLLRDGVFLHPIAGVTFYIRDITATGELRDVVLSDRRTEGREVTYTSERAYLIRDDEGPKMVMLSGMAQTLDMVERRLSTTNFTDLTYDVSGLITSSRPTKRRLNYMSTFELLADPVASAEEAKDKPGEALEEAHMRFQLPLLALVAALVGNAALMVGGFSRFGVTRQIVFAIVLLVAVKLVESAVTDPVRGDPRLWPLVYLPSLIGLLMVWALLRQAARPFRPRRARRGDPAEVAA</sequence>
<evidence type="ECO:0000256" key="1">
    <source>
        <dbReference type="ARBA" id="ARBA00004651"/>
    </source>
</evidence>
<feature type="transmembrane region" description="Helical" evidence="6">
    <location>
        <begin position="311"/>
        <end position="329"/>
    </location>
</feature>
<dbReference type="GO" id="GO:0015920">
    <property type="term" value="P:lipopolysaccharide transport"/>
    <property type="evidence" value="ECO:0007669"/>
    <property type="project" value="TreeGrafter"/>
</dbReference>
<dbReference type="GO" id="GO:0055085">
    <property type="term" value="P:transmembrane transport"/>
    <property type="evidence" value="ECO:0007669"/>
    <property type="project" value="InterPro"/>
</dbReference>
<reference evidence="7 8" key="1">
    <citation type="submission" date="2017-05" db="EMBL/GenBank/DDBJ databases">
        <authorList>
            <person name="Song R."/>
            <person name="Chenine A.L."/>
            <person name="Ruprecht R.M."/>
        </authorList>
    </citation>
    <scope>NUCLEOTIDE SEQUENCE [LARGE SCALE GENOMIC DNA]</scope>
    <source>
        <strain evidence="7 8">CECT 8898</strain>
    </source>
</reference>
<feature type="transmembrane region" description="Helical" evidence="6">
    <location>
        <begin position="49"/>
        <end position="76"/>
    </location>
</feature>
<keyword evidence="3 6" id="KW-0812">Transmembrane</keyword>
<dbReference type="EMBL" id="FXYF01000002">
    <property type="protein sequence ID" value="SMX36745.1"/>
    <property type="molecule type" value="Genomic_DNA"/>
</dbReference>
<evidence type="ECO:0000256" key="5">
    <source>
        <dbReference type="ARBA" id="ARBA00023136"/>
    </source>
</evidence>
<evidence type="ECO:0000256" key="3">
    <source>
        <dbReference type="ARBA" id="ARBA00022692"/>
    </source>
</evidence>
<dbReference type="PANTHER" id="PTHR33529:SF6">
    <property type="entry name" value="YJGP_YJGQ FAMILY PERMEASE"/>
    <property type="match status" value="1"/>
</dbReference>
<feature type="transmembrane region" description="Helical" evidence="6">
    <location>
        <begin position="103"/>
        <end position="122"/>
    </location>
</feature>
<accession>A0A238K1I5</accession>
<gene>
    <name evidence="7" type="ORF">MAA8898_01023</name>
</gene>
<name>A0A238K1I5_9RHOB</name>
<keyword evidence="5 6" id="KW-0472">Membrane</keyword>
<keyword evidence="4 6" id="KW-1133">Transmembrane helix</keyword>
<feature type="transmembrane region" description="Helical" evidence="6">
    <location>
        <begin position="341"/>
        <end position="361"/>
    </location>
</feature>
<dbReference type="InterPro" id="IPR030922">
    <property type="entry name" value="LptF"/>
</dbReference>